<dbReference type="InterPro" id="IPR037231">
    <property type="entry name" value="NAP-like_sf"/>
</dbReference>
<reference evidence="4 5" key="1">
    <citation type="submission" date="2016-04" db="EMBL/GenBank/DDBJ databases">
        <title>The genome of Intoshia linei affirms orthonectids as highly simplified spiralians.</title>
        <authorList>
            <person name="Mikhailov K.V."/>
            <person name="Slusarev G.S."/>
            <person name="Nikitin M.A."/>
            <person name="Logacheva M.D."/>
            <person name="Penin A."/>
            <person name="Aleoshin V."/>
            <person name="Panchin Y.V."/>
        </authorList>
    </citation>
    <scope>NUCLEOTIDE SEQUENCE [LARGE SCALE GENOMIC DNA]</scope>
    <source>
        <strain evidence="4">Intl2013</strain>
        <tissue evidence="4">Whole animal</tissue>
    </source>
</reference>
<dbReference type="Proteomes" id="UP000078046">
    <property type="component" value="Unassembled WGS sequence"/>
</dbReference>
<dbReference type="OrthoDB" id="27325at2759"/>
<dbReference type="Gene3D" id="3.30.1120.90">
    <property type="entry name" value="Nucleosome assembly protein"/>
    <property type="match status" value="1"/>
</dbReference>
<dbReference type="GO" id="GO:0005634">
    <property type="term" value="C:nucleus"/>
    <property type="evidence" value="ECO:0007669"/>
    <property type="project" value="InterPro"/>
</dbReference>
<gene>
    <name evidence="4" type="ORF">A3Q56_01075</name>
</gene>
<feature type="region of interest" description="Disordered" evidence="3">
    <location>
        <begin position="300"/>
        <end position="334"/>
    </location>
</feature>
<feature type="compositionally biased region" description="Acidic residues" evidence="3">
    <location>
        <begin position="302"/>
        <end position="334"/>
    </location>
</feature>
<keyword evidence="5" id="KW-1185">Reference proteome</keyword>
<comment type="similarity">
    <text evidence="1 2">Belongs to the nucleosome assembly protein (NAP) family.</text>
</comment>
<dbReference type="PANTHER" id="PTHR11875">
    <property type="entry name" value="TESTIS-SPECIFIC Y-ENCODED PROTEIN"/>
    <property type="match status" value="1"/>
</dbReference>
<evidence type="ECO:0000256" key="1">
    <source>
        <dbReference type="ARBA" id="ARBA00009947"/>
    </source>
</evidence>
<dbReference type="InterPro" id="IPR002164">
    <property type="entry name" value="NAP_family"/>
</dbReference>
<proteinExistence type="inferred from homology"/>
<sequence length="334" mass="39237">MSEKPNFLTNIKAAFSKPEEECHDNYTCSELRTIKALKKLQLEYIHQECDMFRKIYEIEQEFQSKISQLNDKRKMIVSGEYRPTDEECEWDDEDDDDEHLNGVLPKETTVDVEEKPGLQNFWLNVFQNDTMISELIESEDEQVLKHLIDVTVDLKPMKNENEAEFLLIFHFDKNDYFSNSILTKKYTVTYKPLEKLYFTGPIIMDSEGCKIDWLSEEKNLTLNKVRTITKSQRGGKRKFQNKYVQRPSFFKFFDPPKKPESEELLKDVDLNTEIASDYEIGNMLKEEVIPRAILYFTGEIKDIDEDDEEDGSDFGDYDGEDDEDDEGAEDMDDV</sequence>
<dbReference type="SUPFAM" id="SSF143113">
    <property type="entry name" value="NAP-like"/>
    <property type="match status" value="1"/>
</dbReference>
<evidence type="ECO:0000256" key="3">
    <source>
        <dbReference type="SAM" id="MobiDB-lite"/>
    </source>
</evidence>
<evidence type="ECO:0000313" key="4">
    <source>
        <dbReference type="EMBL" id="OAF71187.1"/>
    </source>
</evidence>
<evidence type="ECO:0000313" key="5">
    <source>
        <dbReference type="Proteomes" id="UP000078046"/>
    </source>
</evidence>
<dbReference type="EMBL" id="LWCA01000073">
    <property type="protein sequence ID" value="OAF71187.1"/>
    <property type="molecule type" value="Genomic_DNA"/>
</dbReference>
<dbReference type="Gene3D" id="1.20.5.1500">
    <property type="match status" value="1"/>
</dbReference>
<organism evidence="4 5">
    <name type="scientific">Intoshia linei</name>
    <dbReference type="NCBI Taxonomy" id="1819745"/>
    <lineage>
        <taxon>Eukaryota</taxon>
        <taxon>Metazoa</taxon>
        <taxon>Spiralia</taxon>
        <taxon>Lophotrochozoa</taxon>
        <taxon>Mesozoa</taxon>
        <taxon>Orthonectida</taxon>
        <taxon>Rhopaluridae</taxon>
        <taxon>Intoshia</taxon>
    </lineage>
</organism>
<name>A0A177BA51_9BILA</name>
<protein>
    <submittedName>
        <fullName evidence="4">Nucleosome assembly protein 1</fullName>
    </submittedName>
</protein>
<evidence type="ECO:0000256" key="2">
    <source>
        <dbReference type="RuleBase" id="RU003876"/>
    </source>
</evidence>
<accession>A0A177BA51</accession>
<comment type="caution">
    <text evidence="4">The sequence shown here is derived from an EMBL/GenBank/DDBJ whole genome shotgun (WGS) entry which is preliminary data.</text>
</comment>
<dbReference type="Pfam" id="PF00956">
    <property type="entry name" value="NAP"/>
    <property type="match status" value="1"/>
</dbReference>
<dbReference type="GO" id="GO:0006334">
    <property type="term" value="P:nucleosome assembly"/>
    <property type="evidence" value="ECO:0007669"/>
    <property type="project" value="InterPro"/>
</dbReference>
<dbReference type="AlphaFoldDB" id="A0A177BA51"/>